<protein>
    <submittedName>
        <fullName evidence="5">Helix-turn-helix domain-containing protein</fullName>
    </submittedName>
</protein>
<evidence type="ECO:0000259" key="4">
    <source>
        <dbReference type="PROSITE" id="PS01124"/>
    </source>
</evidence>
<dbReference type="Gene3D" id="1.10.10.60">
    <property type="entry name" value="Homeodomain-like"/>
    <property type="match status" value="1"/>
</dbReference>
<dbReference type="SMART" id="SM00342">
    <property type="entry name" value="HTH_ARAC"/>
    <property type="match status" value="1"/>
</dbReference>
<dbReference type="Proteomes" id="UP001555786">
    <property type="component" value="Unassembled WGS sequence"/>
</dbReference>
<dbReference type="PRINTS" id="PR00032">
    <property type="entry name" value="HTHARAC"/>
</dbReference>
<keyword evidence="2" id="KW-0238">DNA-binding</keyword>
<keyword evidence="6" id="KW-1185">Reference proteome</keyword>
<reference evidence="5 6" key="1">
    <citation type="submission" date="2024-07" db="EMBL/GenBank/DDBJ databases">
        <title>Description of Labrys sedimenti sp. nov., isolated from a diclofenac-degrading enrichment culture.</title>
        <authorList>
            <person name="Tancsics A."/>
            <person name="Csepanyi A."/>
        </authorList>
    </citation>
    <scope>NUCLEOTIDE SEQUENCE [LARGE SCALE GENOMIC DNA]</scope>
    <source>
        <strain evidence="5 6">LMG 23578</strain>
    </source>
</reference>
<keyword evidence="3" id="KW-0804">Transcription</keyword>
<keyword evidence="1" id="KW-0805">Transcription regulation</keyword>
<evidence type="ECO:0000313" key="6">
    <source>
        <dbReference type="Proteomes" id="UP001555786"/>
    </source>
</evidence>
<dbReference type="SUPFAM" id="SSF46689">
    <property type="entry name" value="Homeodomain-like"/>
    <property type="match status" value="1"/>
</dbReference>
<dbReference type="PROSITE" id="PS00041">
    <property type="entry name" value="HTH_ARAC_FAMILY_1"/>
    <property type="match status" value="1"/>
</dbReference>
<dbReference type="InterPro" id="IPR009057">
    <property type="entry name" value="Homeodomain-like_sf"/>
</dbReference>
<comment type="caution">
    <text evidence="5">The sequence shown here is derived from an EMBL/GenBank/DDBJ whole genome shotgun (WGS) entry which is preliminary data.</text>
</comment>
<dbReference type="Pfam" id="PF14525">
    <property type="entry name" value="AraC_binding_2"/>
    <property type="match status" value="1"/>
</dbReference>
<dbReference type="RefSeq" id="WP_367625551.1">
    <property type="nucleotide sequence ID" value="NZ_JBFNQD010000009.1"/>
</dbReference>
<dbReference type="PANTHER" id="PTHR46796:SF6">
    <property type="entry name" value="ARAC SUBFAMILY"/>
    <property type="match status" value="1"/>
</dbReference>
<gene>
    <name evidence="5" type="ORF">ABXS05_23390</name>
</gene>
<dbReference type="InterPro" id="IPR050204">
    <property type="entry name" value="AraC_XylS_family_regulators"/>
</dbReference>
<evidence type="ECO:0000256" key="2">
    <source>
        <dbReference type="ARBA" id="ARBA00023125"/>
    </source>
</evidence>
<dbReference type="InterPro" id="IPR020449">
    <property type="entry name" value="Tscrpt_reg_AraC-type_HTH"/>
</dbReference>
<organism evidence="5 6">
    <name type="scientific">Labrys neptuniae</name>
    <dbReference type="NCBI Taxonomy" id="376174"/>
    <lineage>
        <taxon>Bacteria</taxon>
        <taxon>Pseudomonadati</taxon>
        <taxon>Pseudomonadota</taxon>
        <taxon>Alphaproteobacteria</taxon>
        <taxon>Hyphomicrobiales</taxon>
        <taxon>Xanthobacteraceae</taxon>
        <taxon>Labrys</taxon>
    </lineage>
</organism>
<dbReference type="EMBL" id="JBFNQD010000009">
    <property type="protein sequence ID" value="MEW9308517.1"/>
    <property type="molecule type" value="Genomic_DNA"/>
</dbReference>
<dbReference type="PROSITE" id="PS01124">
    <property type="entry name" value="HTH_ARAC_FAMILY_2"/>
    <property type="match status" value="1"/>
</dbReference>
<evidence type="ECO:0000256" key="3">
    <source>
        <dbReference type="ARBA" id="ARBA00023163"/>
    </source>
</evidence>
<dbReference type="InterPro" id="IPR035418">
    <property type="entry name" value="AraC-bd_2"/>
</dbReference>
<feature type="domain" description="HTH araC/xylS-type" evidence="4">
    <location>
        <begin position="245"/>
        <end position="344"/>
    </location>
</feature>
<proteinExistence type="predicted"/>
<dbReference type="Pfam" id="PF12833">
    <property type="entry name" value="HTH_18"/>
    <property type="match status" value="1"/>
</dbReference>
<dbReference type="InterPro" id="IPR018062">
    <property type="entry name" value="HTH_AraC-typ_CS"/>
</dbReference>
<evidence type="ECO:0000256" key="1">
    <source>
        <dbReference type="ARBA" id="ARBA00023015"/>
    </source>
</evidence>
<dbReference type="InterPro" id="IPR018060">
    <property type="entry name" value="HTH_AraC"/>
</dbReference>
<sequence>MKRSTVDWSKDAWSWRPGEGRWSMRRHGLPKAAVYARLDTRDHRPHERYDFWREAALYEIDADRRSDPSPFLAEGAGVIGPGGSIFTTRSHALAGGRRRGQSERDGGDDIAIGLVLSGKRRHEEGDERSLATAGQFFAFDARSESRLSWTAFEAVHLAMRRERAEAILGPQLPSSAALARWLGASPAGRILAAQMRALAGEIDNLHPDERSSLLQITLDLADLALRDVAGRTEDEDLDVAGSVFTAAMRLIDVNLANPAFDPDMLAGLLGCSRATLYRCFAEQDIAIAEAIRARRLVRARDMLLRAPRSVSIAEIAMRCGYLDPAHFSRLFRQEFGVSPTDARG</sequence>
<accession>A0ABV3PS98</accession>
<name>A0ABV3PS98_9HYPH</name>
<dbReference type="PANTHER" id="PTHR46796">
    <property type="entry name" value="HTH-TYPE TRANSCRIPTIONAL ACTIVATOR RHAS-RELATED"/>
    <property type="match status" value="1"/>
</dbReference>
<evidence type="ECO:0000313" key="5">
    <source>
        <dbReference type="EMBL" id="MEW9308517.1"/>
    </source>
</evidence>